<feature type="compositionally biased region" description="Basic residues" evidence="2">
    <location>
        <begin position="96"/>
        <end position="117"/>
    </location>
</feature>
<accession>A0AAV1JK63</accession>
<feature type="compositionally biased region" description="Polar residues" evidence="2">
    <location>
        <begin position="891"/>
        <end position="904"/>
    </location>
</feature>
<sequence>MEGDGEVVLVHGLRDSALAITLLCGGQKRRHSLIGTKSPTRTVKSNVETNTRAQFTDSAVQIDCADFTKKYNTNYVTLSRPKWEHPQRSTVISLGKRTKSKSMRSLHRNNSKRKKRSVGVVTNSVSNVWQADYHDDSSPDEFDLRYNYLNTCMSKPGIEVRYLTDMKRVLCERLFDICRDNEQVCPRIQNRYIHHKRHCHAPSTFGGKKGVENKETEMQVPLVMKNEAEFVGSCHGIEKPVTHKSCFCQTPQKCICKTKSETEIAPIPGTIEDMLMKLVPELNLNEPEDLPTLTENLVKEWVNQVPPFYNVDLSKEDKEQLMKNLTNELKNIDDKNADSVNAITLKCLRDIPALRDKSDSIIADMGENLINKIKYLTVQNEWQNNISDLVTHILSKYNLSEDNKKLITKAVTQKLKPIVVNRALPNPDFKGFLTDEILGLIQRLPLDVKDVTVMNAQNKSDEGKVQSTIEAKSKITAVEDTVMEWINLLPGLSNLPRSEAKTLINPLVETLVEQQNPEKINILVKDWLKNVANKDGTLSSRSINKLTEKLISKLARVEEQTSNKNKKSLALNNDNKNTKVKDTIMEWFQDIPNLKLRDTHDNKLAVQNLANRINEIISDKDVGEVGTEVRMEVSDWLKDIFKSNNLTISASNIDNLINNLVNKIKKEARSRTMVENDLKNVIKTWLTNLSYVNPNHMSKFVKFTESLADNLDDLQKNTHYDVTTLENELNDVVDIWGSKIKEETGINIRSTDKQQLLNTIMDLMQNKKRSNFSTSKSSKLKTQSYPRQIAPKSRKKWRKIKTPKQDIHDGVSKVINKYSSNYMNKTKADLINRITNEVEKRFNLIPRPDRAQTKAPISHILEDNTKFSSKDIDDIAGAVVDKVVGFSSALTEKSPSHKTITDSGNEVDNETANNDEDEDDNKPVPLKKHKLLKNIAHDISNSIDKYLGNGDEDKAYAYGPRATSTPEKELEASLDTLTIPSIYDDDRFAEINRVKGILREWLQDLNTSEDLKNEIIDELAEDILDRQKYLNISKTKIRKSVELEHLKFEVYKRLNKVISDEDLSNYMNQVESLAEKLNLFDTVCYACETAESVMYKQRLSVVISSSFPSCDDRSFNSFKDDLADAFVSLHFCTGNQTARNKYKNRIRQEISNFCCDYLIRYPSSHMDAKQINKELYIALLKVPVPDKKFLEPTHRISLIQEEICSWLNKTNPSILKSNHTKERVSDLAKTLYHMLKNETQTDNIEQKMIHTITEWLEDFCDSGKNVNVEFESKILLNNIRRAECVKPDNDQVKIHLTQHIDTNKPRRTDNATQYTPSIPPPSTLTAEEKSYLEKVRARCNAHKELRIHSNESHTKEASCNPIPMDISTQTGVTIDARSNVYRPMTSTQTTADKTVNVDIIPQVVVNEYHWDSVDSVEPSKMYNPQPKNNVQP</sequence>
<feature type="region of interest" description="Disordered" evidence="2">
    <location>
        <begin position="891"/>
        <end position="924"/>
    </location>
</feature>
<feature type="region of interest" description="Disordered" evidence="2">
    <location>
        <begin position="1304"/>
        <end position="1324"/>
    </location>
</feature>
<reference evidence="3 4" key="1">
    <citation type="submission" date="2023-11" db="EMBL/GenBank/DDBJ databases">
        <authorList>
            <person name="Okamura Y."/>
        </authorList>
    </citation>
    <scope>NUCLEOTIDE SEQUENCE [LARGE SCALE GENOMIC DNA]</scope>
</reference>
<keyword evidence="1" id="KW-0175">Coiled coil</keyword>
<organism evidence="3 4">
    <name type="scientific">Leptosia nina</name>
    <dbReference type="NCBI Taxonomy" id="320188"/>
    <lineage>
        <taxon>Eukaryota</taxon>
        <taxon>Metazoa</taxon>
        <taxon>Ecdysozoa</taxon>
        <taxon>Arthropoda</taxon>
        <taxon>Hexapoda</taxon>
        <taxon>Insecta</taxon>
        <taxon>Pterygota</taxon>
        <taxon>Neoptera</taxon>
        <taxon>Endopterygota</taxon>
        <taxon>Lepidoptera</taxon>
        <taxon>Glossata</taxon>
        <taxon>Ditrysia</taxon>
        <taxon>Papilionoidea</taxon>
        <taxon>Pieridae</taxon>
        <taxon>Pierinae</taxon>
        <taxon>Leptosia</taxon>
    </lineage>
</organism>
<dbReference type="Proteomes" id="UP001497472">
    <property type="component" value="Unassembled WGS sequence"/>
</dbReference>
<evidence type="ECO:0000256" key="2">
    <source>
        <dbReference type="SAM" id="MobiDB-lite"/>
    </source>
</evidence>
<evidence type="ECO:0000256" key="1">
    <source>
        <dbReference type="SAM" id="Coils"/>
    </source>
</evidence>
<proteinExistence type="predicted"/>
<feature type="compositionally biased region" description="Acidic residues" evidence="2">
    <location>
        <begin position="905"/>
        <end position="920"/>
    </location>
</feature>
<evidence type="ECO:0000313" key="3">
    <source>
        <dbReference type="EMBL" id="CAK1549059.1"/>
    </source>
</evidence>
<name>A0AAV1JK63_9NEOP</name>
<comment type="caution">
    <text evidence="3">The sequence shown here is derived from an EMBL/GenBank/DDBJ whole genome shotgun (WGS) entry which is preliminary data.</text>
</comment>
<gene>
    <name evidence="3" type="ORF">LNINA_LOCUS8396</name>
</gene>
<feature type="compositionally biased region" description="Low complexity" evidence="2">
    <location>
        <begin position="771"/>
        <end position="781"/>
    </location>
</feature>
<feature type="region of interest" description="Disordered" evidence="2">
    <location>
        <begin position="95"/>
        <end position="119"/>
    </location>
</feature>
<dbReference type="EMBL" id="CAVLEF010000011">
    <property type="protein sequence ID" value="CAK1549059.1"/>
    <property type="molecule type" value="Genomic_DNA"/>
</dbReference>
<feature type="coiled-coil region" evidence="1">
    <location>
        <begin position="315"/>
        <end position="342"/>
    </location>
</feature>
<protein>
    <submittedName>
        <fullName evidence="3">Uncharacterized protein</fullName>
    </submittedName>
</protein>
<keyword evidence="4" id="KW-1185">Reference proteome</keyword>
<feature type="region of interest" description="Disordered" evidence="2">
    <location>
        <begin position="770"/>
        <end position="794"/>
    </location>
</feature>
<evidence type="ECO:0000313" key="4">
    <source>
        <dbReference type="Proteomes" id="UP001497472"/>
    </source>
</evidence>